<dbReference type="Proteomes" id="UP000562027">
    <property type="component" value="Unassembled WGS sequence"/>
</dbReference>
<reference evidence="2 3" key="1">
    <citation type="submission" date="2020-08" db="EMBL/GenBank/DDBJ databases">
        <title>Functional genomics of gut bacteria from endangered species of beetles.</title>
        <authorList>
            <person name="Carlos-Shanley C."/>
        </authorList>
    </citation>
    <scope>NUCLEOTIDE SEQUENCE [LARGE SCALE GENOMIC DNA]</scope>
    <source>
        <strain evidence="2 3">S00239</strain>
    </source>
</reference>
<proteinExistence type="predicted"/>
<accession>A0A840L6R2</accession>
<dbReference type="SUPFAM" id="SSF54427">
    <property type="entry name" value="NTF2-like"/>
    <property type="match status" value="1"/>
</dbReference>
<keyword evidence="1" id="KW-0732">Signal</keyword>
<feature type="chain" id="PRO_5032314590" description="Phosphoribosyl-AMP cyclohydrolase" evidence="1">
    <location>
        <begin position="26"/>
        <end position="192"/>
    </location>
</feature>
<evidence type="ECO:0000313" key="3">
    <source>
        <dbReference type="Proteomes" id="UP000562027"/>
    </source>
</evidence>
<dbReference type="EMBL" id="JACHLP010000004">
    <property type="protein sequence ID" value="MBB4843716.1"/>
    <property type="molecule type" value="Genomic_DNA"/>
</dbReference>
<feature type="signal peptide" evidence="1">
    <location>
        <begin position="1"/>
        <end position="25"/>
    </location>
</feature>
<dbReference type="RefSeq" id="WP_184299248.1">
    <property type="nucleotide sequence ID" value="NZ_JACHLP010000004.1"/>
</dbReference>
<organism evidence="2 3">
    <name type="scientific">Roseateles oligotrophus</name>
    <dbReference type="NCBI Taxonomy" id="1769250"/>
    <lineage>
        <taxon>Bacteria</taxon>
        <taxon>Pseudomonadati</taxon>
        <taxon>Pseudomonadota</taxon>
        <taxon>Betaproteobacteria</taxon>
        <taxon>Burkholderiales</taxon>
        <taxon>Sphaerotilaceae</taxon>
        <taxon>Roseateles</taxon>
    </lineage>
</organism>
<dbReference type="AlphaFoldDB" id="A0A840L6R2"/>
<protein>
    <recommendedName>
        <fullName evidence="4">Phosphoribosyl-AMP cyclohydrolase</fullName>
    </recommendedName>
</protein>
<evidence type="ECO:0000256" key="1">
    <source>
        <dbReference type="SAM" id="SignalP"/>
    </source>
</evidence>
<dbReference type="PIRSF" id="PIRSF028288">
    <property type="entry name" value="UCP028288"/>
    <property type="match status" value="1"/>
</dbReference>
<dbReference type="InterPro" id="IPR032710">
    <property type="entry name" value="NTF2-like_dom_sf"/>
</dbReference>
<comment type="caution">
    <text evidence="2">The sequence shown here is derived from an EMBL/GenBank/DDBJ whole genome shotgun (WGS) entry which is preliminary data.</text>
</comment>
<name>A0A840L6R2_9BURK</name>
<sequence>MSKFSSGFLTLAASLAVLASGSALAQAGEARVYNSNISLAEVEAAQAAWGKALIQISDDYAAGGHAKAKATASAVLDGAYGYNLGPVLFKPTLTVAPQTFRTTKDGALSYFVGGDSNYPNDKGFALKGWKKVEVANAAVHINGDVANTMGKVSMTDKNGKVTTVDKTWTFKKDDTGAVRIVLHHSSLPYAAN</sequence>
<evidence type="ECO:0008006" key="4">
    <source>
        <dbReference type="Google" id="ProtNLM"/>
    </source>
</evidence>
<gene>
    <name evidence="2" type="ORF">HNP55_002239</name>
</gene>
<keyword evidence="3" id="KW-1185">Reference proteome</keyword>
<dbReference type="Gene3D" id="3.10.450.50">
    <property type="match status" value="1"/>
</dbReference>
<dbReference type="InterPro" id="IPR016878">
    <property type="entry name" value="MICAH-like"/>
</dbReference>
<evidence type="ECO:0000313" key="2">
    <source>
        <dbReference type="EMBL" id="MBB4843716.1"/>
    </source>
</evidence>